<reference evidence="2 3" key="1">
    <citation type="submission" date="2019-07" db="EMBL/GenBank/DDBJ databases">
        <authorList>
            <person name="Friedrich A."/>
            <person name="Schacherer J."/>
        </authorList>
    </citation>
    <scope>NUCLEOTIDE SEQUENCE [LARGE SCALE GENOMIC DNA]</scope>
</reference>
<feature type="compositionally biased region" description="Basic and acidic residues" evidence="1">
    <location>
        <begin position="60"/>
        <end position="80"/>
    </location>
</feature>
<organism evidence="2 3">
    <name type="scientific">Dekkera bruxellensis</name>
    <name type="common">Brettanomyces custersii</name>
    <dbReference type="NCBI Taxonomy" id="5007"/>
    <lineage>
        <taxon>Eukaryota</taxon>
        <taxon>Fungi</taxon>
        <taxon>Dikarya</taxon>
        <taxon>Ascomycota</taxon>
        <taxon>Saccharomycotina</taxon>
        <taxon>Pichiomycetes</taxon>
        <taxon>Pichiales</taxon>
        <taxon>Pichiaceae</taxon>
        <taxon>Brettanomyces</taxon>
    </lineage>
</organism>
<proteinExistence type="predicted"/>
<protein>
    <submittedName>
        <fullName evidence="2">DEBR0S1_18910g1_1</fullName>
    </submittedName>
</protein>
<dbReference type="GO" id="GO:0005778">
    <property type="term" value="C:peroxisomal membrane"/>
    <property type="evidence" value="ECO:0007669"/>
    <property type="project" value="TreeGrafter"/>
</dbReference>
<name>A0A7D9GXX5_DEKBR</name>
<keyword evidence="3" id="KW-1185">Reference proteome</keyword>
<feature type="region of interest" description="Disordered" evidence="1">
    <location>
        <begin position="114"/>
        <end position="133"/>
    </location>
</feature>
<evidence type="ECO:0000256" key="1">
    <source>
        <dbReference type="SAM" id="MobiDB-lite"/>
    </source>
</evidence>
<dbReference type="InterPro" id="IPR006708">
    <property type="entry name" value="Pex19"/>
</dbReference>
<dbReference type="Gene3D" id="1.20.120.900">
    <property type="entry name" value="Pex19, mPTS binding domain"/>
    <property type="match status" value="1"/>
</dbReference>
<gene>
    <name evidence="2" type="ORF">DEBR0S1_18910G</name>
</gene>
<evidence type="ECO:0000313" key="2">
    <source>
        <dbReference type="EMBL" id="VUG16522.1"/>
    </source>
</evidence>
<dbReference type="PANTHER" id="PTHR12774:SF2">
    <property type="entry name" value="PEROXISOMAL BIOGENESIS FACTOR 19"/>
    <property type="match status" value="1"/>
</dbReference>
<feature type="region of interest" description="Disordered" evidence="1">
    <location>
        <begin position="18"/>
        <end position="80"/>
    </location>
</feature>
<dbReference type="AlphaFoldDB" id="A0A7D9GXX5"/>
<feature type="region of interest" description="Disordered" evidence="1">
    <location>
        <begin position="301"/>
        <end position="331"/>
    </location>
</feature>
<accession>A0A7D9GXX5</accession>
<dbReference type="Pfam" id="PF04614">
    <property type="entry name" value="Pex19"/>
    <property type="match status" value="1"/>
</dbReference>
<dbReference type="Proteomes" id="UP000478008">
    <property type="component" value="Unassembled WGS sequence"/>
</dbReference>
<feature type="compositionally biased region" description="Polar residues" evidence="1">
    <location>
        <begin position="118"/>
        <end position="127"/>
    </location>
</feature>
<evidence type="ECO:0000313" key="3">
    <source>
        <dbReference type="Proteomes" id="UP000478008"/>
    </source>
</evidence>
<sequence>MTEDDDLDDLDDLLDDFQDEVLSKPPGAMLREDSKNAGSLNKQKVNSDPNKTVPNGKGDLYGEKHDDIKTEKDGNGTEKKEKGFEALLNEMSQTDPELSAELRSFIKDISEVDKGNYSGKSAQSTSVGDKAVSGLKKKNFQEAISETVHRLKRSGSQVDESIRNETKNDNMLETLMKSLSMEPNAKSGKEGDTDEINSLLAEMLDQLSSKSVLYEPLNDLYLKFGPWLQDPAKKLDPEYSKYQRQYGLVKALVLRFQQQTYNDNNAGDKKFINDNLESLQELGLPPKELMNDDLGFLSNKKDGNGLNNLQFTDEDIPDEVGKELEETCQQK</sequence>
<dbReference type="GO" id="GO:0033328">
    <property type="term" value="F:peroxisome membrane targeting sequence binding"/>
    <property type="evidence" value="ECO:0007669"/>
    <property type="project" value="TreeGrafter"/>
</dbReference>
<dbReference type="InterPro" id="IPR038322">
    <property type="entry name" value="Pex19_C_sf"/>
</dbReference>
<dbReference type="EMBL" id="CABFWN010000001">
    <property type="protein sequence ID" value="VUG16522.1"/>
    <property type="molecule type" value="Genomic_DNA"/>
</dbReference>
<dbReference type="PANTHER" id="PTHR12774">
    <property type="entry name" value="PEROXISOMAL BIOGENESIS FACTOR 19"/>
    <property type="match status" value="1"/>
</dbReference>
<dbReference type="GO" id="GO:0045046">
    <property type="term" value="P:protein import into peroxisome membrane"/>
    <property type="evidence" value="ECO:0007669"/>
    <property type="project" value="TreeGrafter"/>
</dbReference>
<feature type="compositionally biased region" description="Polar residues" evidence="1">
    <location>
        <begin position="36"/>
        <end position="53"/>
    </location>
</feature>